<dbReference type="SUPFAM" id="SSF56399">
    <property type="entry name" value="ADP-ribosylation"/>
    <property type="match status" value="1"/>
</dbReference>
<dbReference type="InParanoid" id="H3BHX3"/>
<dbReference type="Bgee" id="ENSLACG00000018888">
    <property type="expression patterns" value="Expressed in pelvic fin"/>
</dbReference>
<evidence type="ECO:0000313" key="3">
    <source>
        <dbReference type="Ensembl" id="ENSLACP00000021494.1"/>
    </source>
</evidence>
<dbReference type="OMA" id="DINKAMG"/>
<evidence type="ECO:0000313" key="4">
    <source>
        <dbReference type="Proteomes" id="UP000008672"/>
    </source>
</evidence>
<accession>H3BHX3</accession>
<dbReference type="Ensembl" id="ENSLACT00000021635.1">
    <property type="protein sequence ID" value="ENSLACP00000021494.1"/>
    <property type="gene ID" value="ENSLACG00000018888.1"/>
</dbReference>
<comment type="similarity">
    <text evidence="1">Belongs to the ARTD/PARP family.</text>
</comment>
<dbReference type="PANTHER" id="PTHR36542:SF8">
    <property type="entry name" value="GIG2-LIKE PROTEIN DREN"/>
    <property type="match status" value="1"/>
</dbReference>
<dbReference type="Pfam" id="PF00644">
    <property type="entry name" value="PARP"/>
    <property type="match status" value="1"/>
</dbReference>
<reference evidence="3" key="2">
    <citation type="submission" date="2025-08" db="UniProtKB">
        <authorList>
            <consortium name="Ensembl"/>
        </authorList>
    </citation>
    <scope>IDENTIFICATION</scope>
</reference>
<dbReference type="GeneTree" id="ENSGT00940000163496"/>
<dbReference type="Proteomes" id="UP000008672">
    <property type="component" value="Unassembled WGS sequence"/>
</dbReference>
<protein>
    <recommendedName>
        <fullName evidence="2">PARP catalytic domain-containing protein</fullName>
    </recommendedName>
</protein>
<evidence type="ECO:0000256" key="1">
    <source>
        <dbReference type="ARBA" id="ARBA00024347"/>
    </source>
</evidence>
<dbReference type="HOGENOM" id="CLU_1282864_0_0_1"/>
<dbReference type="FunFam" id="3.90.175.10:FF:000005">
    <property type="entry name" value="Uncharacterized protein"/>
    <property type="match status" value="1"/>
</dbReference>
<organism evidence="3 4">
    <name type="scientific">Latimeria chalumnae</name>
    <name type="common">Coelacanth</name>
    <dbReference type="NCBI Taxonomy" id="7897"/>
    <lineage>
        <taxon>Eukaryota</taxon>
        <taxon>Metazoa</taxon>
        <taxon>Chordata</taxon>
        <taxon>Craniata</taxon>
        <taxon>Vertebrata</taxon>
        <taxon>Euteleostomi</taxon>
        <taxon>Coelacanthiformes</taxon>
        <taxon>Coelacanthidae</taxon>
        <taxon>Latimeria</taxon>
    </lineage>
</organism>
<dbReference type="EMBL" id="AFYH01007316">
    <property type="status" value="NOT_ANNOTATED_CDS"/>
    <property type="molecule type" value="Genomic_DNA"/>
</dbReference>
<name>H3BHX3_LATCH</name>
<dbReference type="GO" id="GO:0003950">
    <property type="term" value="F:NAD+ poly-ADP-ribosyltransferase activity"/>
    <property type="evidence" value="ECO:0007669"/>
    <property type="project" value="InterPro"/>
</dbReference>
<keyword evidence="4" id="KW-1185">Reference proteome</keyword>
<dbReference type="eggNOG" id="ENOG502RY6T">
    <property type="taxonomic scope" value="Eukaryota"/>
</dbReference>
<reference evidence="3" key="3">
    <citation type="submission" date="2025-09" db="UniProtKB">
        <authorList>
            <consortium name="Ensembl"/>
        </authorList>
    </citation>
    <scope>IDENTIFICATION</scope>
</reference>
<evidence type="ECO:0000259" key="2">
    <source>
        <dbReference type="Pfam" id="PF00644"/>
    </source>
</evidence>
<dbReference type="AlphaFoldDB" id="H3BHX3"/>
<reference evidence="4" key="1">
    <citation type="submission" date="2011-08" db="EMBL/GenBank/DDBJ databases">
        <title>The draft genome of Latimeria chalumnae.</title>
        <authorList>
            <person name="Di Palma F."/>
            <person name="Alfoldi J."/>
            <person name="Johnson J."/>
            <person name="Berlin A."/>
            <person name="Gnerre S."/>
            <person name="Jaffe D."/>
            <person name="MacCallum I."/>
            <person name="Young S."/>
            <person name="Walker B.J."/>
            <person name="Lander E."/>
            <person name="Lindblad-Toh K."/>
        </authorList>
    </citation>
    <scope>NUCLEOTIDE SEQUENCE [LARGE SCALE GENOMIC DNA]</scope>
    <source>
        <strain evidence="4">Wild caught</strain>
    </source>
</reference>
<dbReference type="GO" id="GO:0005737">
    <property type="term" value="C:cytoplasm"/>
    <property type="evidence" value="ECO:0007669"/>
    <property type="project" value="TreeGrafter"/>
</dbReference>
<sequence length="212" mass="23897">LGMSFTFCGWEASCDGNKHLKPGQQPHRGHGYTMYHGTHKVNAKAIITNGFQPSRGGTLGAGVYCSRDINKAKVYPSGCSDIDRVVFKLKVRVGKVKKIDQVGYALQITWHQNGYDTAWIPPLNGSLEEDCVWDPKRITIVGISHCTDGKTREELKKLVMEQESSRNKDARHTKGNCQICGKENEESHPFFTCWKCHKTICPFMNKHVCKKK</sequence>
<dbReference type="Gene3D" id="3.90.175.10">
    <property type="entry name" value="Diphtheria Toxin, domain 1"/>
    <property type="match status" value="1"/>
</dbReference>
<dbReference type="PANTHER" id="PTHR36542">
    <property type="entry name" value="GIG2-LIKE PROTEIN DRED-RELATED"/>
    <property type="match status" value="1"/>
</dbReference>
<proteinExistence type="inferred from homology"/>
<feature type="domain" description="PARP catalytic" evidence="2">
    <location>
        <begin position="33"/>
        <end position="104"/>
    </location>
</feature>
<dbReference type="InterPro" id="IPR012317">
    <property type="entry name" value="Poly(ADP-ribose)pol_cat_dom"/>
</dbReference>